<gene>
    <name evidence="1" type="ORF">MAE02_16520</name>
</gene>
<accession>A0A512BPT0</accession>
<keyword evidence="2" id="KW-1185">Reference proteome</keyword>
<dbReference type="EMBL" id="BJYU01000018">
    <property type="protein sequence ID" value="GEO13956.1"/>
    <property type="molecule type" value="Genomic_DNA"/>
</dbReference>
<evidence type="ECO:0008006" key="3">
    <source>
        <dbReference type="Google" id="ProtNLM"/>
    </source>
</evidence>
<dbReference type="Gene3D" id="1.25.40.10">
    <property type="entry name" value="Tetratricopeptide repeat domain"/>
    <property type="match status" value="1"/>
</dbReference>
<reference evidence="1 2" key="1">
    <citation type="submission" date="2019-07" db="EMBL/GenBank/DDBJ databases">
        <title>Whole genome shotgun sequence of Microvirga aerophila NBRC 106136.</title>
        <authorList>
            <person name="Hosoyama A."/>
            <person name="Uohara A."/>
            <person name="Ohji S."/>
            <person name="Ichikawa N."/>
        </authorList>
    </citation>
    <scope>NUCLEOTIDE SEQUENCE [LARGE SCALE GENOMIC DNA]</scope>
    <source>
        <strain evidence="1 2">NBRC 106136</strain>
    </source>
</reference>
<dbReference type="SUPFAM" id="SSF48452">
    <property type="entry name" value="TPR-like"/>
    <property type="match status" value="1"/>
</dbReference>
<organism evidence="1 2">
    <name type="scientific">Microvirga aerophila</name>
    <dbReference type="NCBI Taxonomy" id="670291"/>
    <lineage>
        <taxon>Bacteria</taxon>
        <taxon>Pseudomonadati</taxon>
        <taxon>Pseudomonadota</taxon>
        <taxon>Alphaproteobacteria</taxon>
        <taxon>Hyphomicrobiales</taxon>
        <taxon>Methylobacteriaceae</taxon>
        <taxon>Microvirga</taxon>
    </lineage>
</organism>
<name>A0A512BPT0_9HYPH</name>
<dbReference type="AlphaFoldDB" id="A0A512BPT0"/>
<protein>
    <recommendedName>
        <fullName evidence="3">Tetratricopeptide repeat protein</fullName>
    </recommendedName>
</protein>
<sequence length="217" mass="23374">MDSAGSDFAWALTVMPARFALERGAWEEAAALTPGQQTAPLVVVNTHFARAVGAARAGRSDAAVADIDALKAAAAALRGSDAYWAEQTEILRLAAEAWNAFARSQHDLAVTTMREAAEREERTDKHPVPPGPLLPAREQLGEMLLMMARYAEAQREYEAVQKTEPGRFRATYGAARAAELGGDGVGAQRHYSHLLEVAARAQPGLAEVEHARAFLSR</sequence>
<dbReference type="InterPro" id="IPR011990">
    <property type="entry name" value="TPR-like_helical_dom_sf"/>
</dbReference>
<comment type="caution">
    <text evidence="1">The sequence shown here is derived from an EMBL/GenBank/DDBJ whole genome shotgun (WGS) entry which is preliminary data.</text>
</comment>
<dbReference type="RefSeq" id="WP_147021716.1">
    <property type="nucleotide sequence ID" value="NZ_BJYU01000018.1"/>
</dbReference>
<proteinExistence type="predicted"/>
<evidence type="ECO:0000313" key="2">
    <source>
        <dbReference type="Proteomes" id="UP000321085"/>
    </source>
</evidence>
<dbReference type="Proteomes" id="UP000321085">
    <property type="component" value="Unassembled WGS sequence"/>
</dbReference>
<evidence type="ECO:0000313" key="1">
    <source>
        <dbReference type="EMBL" id="GEO13956.1"/>
    </source>
</evidence>